<accession>A0A0P1ERL6</accession>
<dbReference type="Proteomes" id="UP000054823">
    <property type="component" value="Unassembled WGS sequence"/>
</dbReference>
<evidence type="ECO:0000313" key="3">
    <source>
        <dbReference type="Proteomes" id="UP000054823"/>
    </source>
</evidence>
<dbReference type="EMBL" id="CYPW01000027">
    <property type="protein sequence ID" value="CUH53154.1"/>
    <property type="molecule type" value="Genomic_DNA"/>
</dbReference>
<dbReference type="OrthoDB" id="7689275at2"/>
<dbReference type="InterPro" id="IPR045601">
    <property type="entry name" value="DUF6455"/>
</dbReference>
<name>A0A0P1ERL6_9RHOB</name>
<evidence type="ECO:0000313" key="2">
    <source>
        <dbReference type="EMBL" id="CUH53154.1"/>
    </source>
</evidence>
<dbReference type="RefSeq" id="WP_058240342.1">
    <property type="nucleotide sequence ID" value="NZ_CYPW01000027.1"/>
</dbReference>
<sequence length="94" mass="10677">MKPLGDRNKHFWLAQRMAKLTQTDLVAAMERSELSQADWAAMVEQCRSCAWGEGCQKWLGRHALEGPEHEDIAPSACVNRTRFDRLKKALEAHG</sequence>
<proteinExistence type="predicted"/>
<feature type="domain" description="DUF6455" evidence="1">
    <location>
        <begin position="1"/>
        <end position="88"/>
    </location>
</feature>
<dbReference type="STRING" id="321267.SHM7688_02606"/>
<protein>
    <recommendedName>
        <fullName evidence="1">DUF6455 domain-containing protein</fullName>
    </recommendedName>
</protein>
<gene>
    <name evidence="2" type="ORF">SHM7688_02606</name>
</gene>
<keyword evidence="3" id="KW-1185">Reference proteome</keyword>
<reference evidence="2 3" key="1">
    <citation type="submission" date="2015-09" db="EMBL/GenBank/DDBJ databases">
        <authorList>
            <consortium name="Swine Surveillance"/>
        </authorList>
    </citation>
    <scope>NUCLEOTIDE SEQUENCE [LARGE SCALE GENOMIC DNA]</scope>
    <source>
        <strain evidence="2 3">CECT 7688</strain>
    </source>
</reference>
<dbReference type="Pfam" id="PF20056">
    <property type="entry name" value="DUF6455"/>
    <property type="match status" value="1"/>
</dbReference>
<dbReference type="AlphaFoldDB" id="A0A0P1ERL6"/>
<evidence type="ECO:0000259" key="1">
    <source>
        <dbReference type="Pfam" id="PF20056"/>
    </source>
</evidence>
<organism evidence="2 3">
    <name type="scientific">Shimia marina</name>
    <dbReference type="NCBI Taxonomy" id="321267"/>
    <lineage>
        <taxon>Bacteria</taxon>
        <taxon>Pseudomonadati</taxon>
        <taxon>Pseudomonadota</taxon>
        <taxon>Alphaproteobacteria</taxon>
        <taxon>Rhodobacterales</taxon>
        <taxon>Roseobacteraceae</taxon>
    </lineage>
</organism>